<dbReference type="InterPro" id="IPR024654">
    <property type="entry name" value="Calcineurin-like_PHP_lpxH"/>
</dbReference>
<dbReference type="Pfam" id="PF12850">
    <property type="entry name" value="Metallophos_2"/>
    <property type="match status" value="1"/>
</dbReference>
<comment type="similarity">
    <text evidence="1 2">Belongs to the metallophosphoesterase superfamily. YfcE family.</text>
</comment>
<evidence type="ECO:0000313" key="4">
    <source>
        <dbReference type="EMBL" id="MFD0726772.1"/>
    </source>
</evidence>
<comment type="caution">
    <text evidence="4">The sequence shown here is derived from an EMBL/GenBank/DDBJ whole genome shotgun (WGS) entry which is preliminary data.</text>
</comment>
<comment type="cofactor">
    <cofactor evidence="2">
        <name>a divalent metal cation</name>
        <dbReference type="ChEBI" id="CHEBI:60240"/>
    </cofactor>
</comment>
<evidence type="ECO:0000313" key="5">
    <source>
        <dbReference type="Proteomes" id="UP001597110"/>
    </source>
</evidence>
<reference evidence="5" key="1">
    <citation type="journal article" date="2019" name="Int. J. Syst. Evol. Microbiol.">
        <title>The Global Catalogue of Microorganisms (GCM) 10K type strain sequencing project: providing services to taxonomists for standard genome sequencing and annotation.</title>
        <authorList>
            <consortium name="The Broad Institute Genomics Platform"/>
            <consortium name="The Broad Institute Genome Sequencing Center for Infectious Disease"/>
            <person name="Wu L."/>
            <person name="Ma J."/>
        </authorList>
    </citation>
    <scope>NUCLEOTIDE SEQUENCE [LARGE SCALE GENOMIC DNA]</scope>
    <source>
        <strain evidence="5">CCUG 55585</strain>
    </source>
</reference>
<dbReference type="Proteomes" id="UP001597110">
    <property type="component" value="Unassembled WGS sequence"/>
</dbReference>
<dbReference type="InterPro" id="IPR000979">
    <property type="entry name" value="Phosphodiesterase_MJ0936/Vps29"/>
</dbReference>
<feature type="domain" description="Calcineurin-like phosphoesterase" evidence="3">
    <location>
        <begin position="3"/>
        <end position="141"/>
    </location>
</feature>
<organism evidence="4 5">
    <name type="scientific">Lysobacter brunescens</name>
    <dbReference type="NCBI Taxonomy" id="262323"/>
    <lineage>
        <taxon>Bacteria</taxon>
        <taxon>Pseudomonadati</taxon>
        <taxon>Pseudomonadota</taxon>
        <taxon>Gammaproteobacteria</taxon>
        <taxon>Lysobacterales</taxon>
        <taxon>Lysobacteraceae</taxon>
        <taxon>Lysobacter</taxon>
    </lineage>
</organism>
<dbReference type="PANTHER" id="PTHR11124">
    <property type="entry name" value="VACUOLAR SORTING PROTEIN VPS29"/>
    <property type="match status" value="1"/>
</dbReference>
<dbReference type="InterPro" id="IPR029052">
    <property type="entry name" value="Metallo-depent_PP-like"/>
</dbReference>
<proteinExistence type="inferred from homology"/>
<name>A0ABW2YEH1_9GAMM</name>
<gene>
    <name evidence="4" type="ORF">ACFQ0E_14310</name>
</gene>
<keyword evidence="2" id="KW-0479">Metal-binding</keyword>
<keyword evidence="5" id="KW-1185">Reference proteome</keyword>
<accession>A0ABW2YEH1</accession>
<dbReference type="RefSeq" id="WP_386824937.1">
    <property type="nucleotide sequence ID" value="NZ_JBHTIF010000003.1"/>
</dbReference>
<evidence type="ECO:0000256" key="2">
    <source>
        <dbReference type="RuleBase" id="RU362039"/>
    </source>
</evidence>
<dbReference type="SUPFAM" id="SSF56300">
    <property type="entry name" value="Metallo-dependent phosphatases"/>
    <property type="match status" value="1"/>
</dbReference>
<protein>
    <recommendedName>
        <fullName evidence="2">Phosphoesterase</fullName>
        <ecNumber evidence="2">3.1.4.-</ecNumber>
    </recommendedName>
</protein>
<sequence>MPRIGVISDTHGLLRPEAITALQGCDAILHAGDIGAAEILAQLATLAPTTAVRGNNDKDAWASDLPEREWIDIRGVLIHLLHDIADLDVDPVASGVHVIVTGHSHRPHIEQRAGILHLNPGSAGPRRFKLPVTVAILEIEQGRASARIVELDIGK</sequence>
<dbReference type="Gene3D" id="3.60.21.10">
    <property type="match status" value="1"/>
</dbReference>
<dbReference type="NCBIfam" id="TIGR00040">
    <property type="entry name" value="yfcE"/>
    <property type="match status" value="1"/>
</dbReference>
<evidence type="ECO:0000256" key="1">
    <source>
        <dbReference type="ARBA" id="ARBA00008950"/>
    </source>
</evidence>
<dbReference type="EC" id="3.1.4.-" evidence="2"/>
<evidence type="ECO:0000259" key="3">
    <source>
        <dbReference type="Pfam" id="PF12850"/>
    </source>
</evidence>
<dbReference type="EMBL" id="JBHTIF010000003">
    <property type="protein sequence ID" value="MFD0726772.1"/>
    <property type="molecule type" value="Genomic_DNA"/>
</dbReference>